<dbReference type="EMBL" id="CP025938">
    <property type="protein sequence ID" value="AUS04980.1"/>
    <property type="molecule type" value="Genomic_DNA"/>
</dbReference>
<evidence type="ECO:0000313" key="1">
    <source>
        <dbReference type="EMBL" id="AUS04980.1"/>
    </source>
</evidence>
<dbReference type="OrthoDB" id="1165013at2"/>
<keyword evidence="2" id="KW-1185">Reference proteome</keyword>
<dbReference type="Proteomes" id="UP000236592">
    <property type="component" value="Chromosome"/>
</dbReference>
<accession>A0A2I7SGI0</accession>
<reference evidence="2" key="1">
    <citation type="submission" date="2018-01" db="EMBL/GenBank/DDBJ databases">
        <title>Complete genome of Tamlana sp. UJ94.</title>
        <authorList>
            <person name="Jung J."/>
            <person name="Chung D."/>
            <person name="Bae S.S."/>
            <person name="Baek K."/>
        </authorList>
    </citation>
    <scope>NUCLEOTIDE SEQUENCE [LARGE SCALE GENOMIC DNA]</scope>
    <source>
        <strain evidence="2">UJ94</strain>
    </source>
</reference>
<proteinExistence type="predicted"/>
<evidence type="ECO:0000313" key="2">
    <source>
        <dbReference type="Proteomes" id="UP000236592"/>
    </source>
</evidence>
<sequence>MRSTKHGSHAETYQKILKAEKMTPERLRSFPGFEEIEEDEAKHVIETLECFCGIIVKHISKKERDEEP</sequence>
<protein>
    <submittedName>
        <fullName evidence="1">Uncharacterized protein</fullName>
    </submittedName>
</protein>
<gene>
    <name evidence="1" type="ORF">C1A40_05615</name>
</gene>
<dbReference type="RefSeq" id="WP_102995042.1">
    <property type="nucleotide sequence ID" value="NZ_CP025938.1"/>
</dbReference>
<organism evidence="1 2">
    <name type="scientific">Pseudotamlana carrageenivorans</name>
    <dbReference type="NCBI Taxonomy" id="2069432"/>
    <lineage>
        <taxon>Bacteria</taxon>
        <taxon>Pseudomonadati</taxon>
        <taxon>Bacteroidota</taxon>
        <taxon>Flavobacteriia</taxon>
        <taxon>Flavobacteriales</taxon>
        <taxon>Flavobacteriaceae</taxon>
        <taxon>Pseudotamlana</taxon>
    </lineage>
</organism>
<dbReference type="KEGG" id="taj:C1A40_05615"/>
<name>A0A2I7SGI0_9FLAO</name>
<dbReference type="AlphaFoldDB" id="A0A2I7SGI0"/>